<proteinExistence type="predicted"/>
<dbReference type="PANTHER" id="PTHR10151">
    <property type="entry name" value="ECTONUCLEOTIDE PYROPHOSPHATASE/PHOSPHODIESTERASE"/>
    <property type="match status" value="1"/>
</dbReference>
<dbReference type="InterPro" id="IPR017850">
    <property type="entry name" value="Alkaline_phosphatase_core_sf"/>
</dbReference>
<dbReference type="GO" id="GO:0005794">
    <property type="term" value="C:Golgi apparatus"/>
    <property type="evidence" value="ECO:0007669"/>
    <property type="project" value="Ensembl"/>
</dbReference>
<dbReference type="Gene3D" id="3.40.720.10">
    <property type="entry name" value="Alkaline Phosphatase, subunit A"/>
    <property type="match status" value="1"/>
</dbReference>
<dbReference type="InParanoid" id="G3UMM2"/>
<evidence type="ECO:0000313" key="1">
    <source>
        <dbReference type="Ensembl" id="ENSLAFP00000029081.1"/>
    </source>
</evidence>
<dbReference type="Ensembl" id="ENSLAFT00000036835.1">
    <property type="protein sequence ID" value="ENSLAFP00000029081.1"/>
    <property type="gene ID" value="ENSLAFG00000031760.1"/>
</dbReference>
<dbReference type="PANTHER" id="PTHR10151:SF63">
    <property type="entry name" value="ECTONUCLEOTIDE PYROPHOSPHATASE_PHOSPHODIESTERASE FAMILY MEMBER 7"/>
    <property type="match status" value="1"/>
</dbReference>
<dbReference type="OMA" id="IAHNYKN"/>
<reference evidence="1 2" key="1">
    <citation type="submission" date="2009-06" db="EMBL/GenBank/DDBJ databases">
        <title>The Genome Sequence of Loxodonta africana (African elephant).</title>
        <authorList>
            <person name="Di Palma F."/>
            <person name="Heiman D."/>
            <person name="Young S."/>
            <person name="Johnson J."/>
            <person name="Lander E.S."/>
            <person name="Lindblad-Toh K."/>
        </authorList>
    </citation>
    <scope>NUCLEOTIDE SEQUENCE [LARGE SCALE GENOMIC DNA]</scope>
    <source>
        <strain evidence="1 2">Isolate ISIS603380</strain>
    </source>
</reference>
<dbReference type="GO" id="GO:0008270">
    <property type="term" value="F:zinc ion binding"/>
    <property type="evidence" value="ECO:0007669"/>
    <property type="project" value="Ensembl"/>
</dbReference>
<organism evidence="1 2">
    <name type="scientific">Loxodonta africana</name>
    <name type="common">African elephant</name>
    <dbReference type="NCBI Taxonomy" id="9785"/>
    <lineage>
        <taxon>Eukaryota</taxon>
        <taxon>Metazoa</taxon>
        <taxon>Chordata</taxon>
        <taxon>Craniata</taxon>
        <taxon>Vertebrata</taxon>
        <taxon>Euteleostomi</taxon>
        <taxon>Mammalia</taxon>
        <taxon>Eutheria</taxon>
        <taxon>Afrotheria</taxon>
        <taxon>Proboscidea</taxon>
        <taxon>Elephantidae</taxon>
        <taxon>Loxodonta</taxon>
    </lineage>
</organism>
<dbReference type="GO" id="GO:0005886">
    <property type="term" value="C:plasma membrane"/>
    <property type="evidence" value="ECO:0007669"/>
    <property type="project" value="Ensembl"/>
</dbReference>
<dbReference type="GO" id="GO:0005902">
    <property type="term" value="C:microvillus"/>
    <property type="evidence" value="ECO:0007669"/>
    <property type="project" value="Ensembl"/>
</dbReference>
<dbReference type="GO" id="GO:0006684">
    <property type="term" value="P:sphingomyelin metabolic process"/>
    <property type="evidence" value="ECO:0007669"/>
    <property type="project" value="Ensembl"/>
</dbReference>
<dbReference type="GO" id="GO:0008156">
    <property type="term" value="P:negative regulation of DNA replication"/>
    <property type="evidence" value="ECO:0007669"/>
    <property type="project" value="Ensembl"/>
</dbReference>
<accession>G3UMM2</accession>
<name>G3UMM2_LOXAF</name>
<reference evidence="1" key="2">
    <citation type="submission" date="2025-08" db="UniProtKB">
        <authorList>
            <consortium name="Ensembl"/>
        </authorList>
    </citation>
    <scope>IDENTIFICATION</scope>
    <source>
        <strain evidence="1">Isolate ISIS603380</strain>
    </source>
</reference>
<dbReference type="CDD" id="cd16018">
    <property type="entry name" value="Enpp"/>
    <property type="match status" value="1"/>
</dbReference>
<protein>
    <submittedName>
        <fullName evidence="1">Ectonucleotide pyrophosphatase/phosphodiesterase 7</fullName>
    </submittedName>
</protein>
<dbReference type="Gene3D" id="3.30.1360.180">
    <property type="match status" value="1"/>
</dbReference>
<evidence type="ECO:0000313" key="2">
    <source>
        <dbReference type="Proteomes" id="UP000007646"/>
    </source>
</evidence>
<dbReference type="Pfam" id="PF01663">
    <property type="entry name" value="Phosphodiest"/>
    <property type="match status" value="1"/>
</dbReference>
<dbReference type="HOGENOM" id="CLU_017594_1_0_1"/>
<dbReference type="eggNOG" id="KOG2645">
    <property type="taxonomic scope" value="Eukaryota"/>
</dbReference>
<dbReference type="STRING" id="9785.ENSLAFP00000029081"/>
<keyword evidence="2" id="KW-1185">Reference proteome</keyword>
<dbReference type="InterPro" id="IPR002591">
    <property type="entry name" value="Phosphodiest/P_Trfase"/>
</dbReference>
<dbReference type="GO" id="GO:0008285">
    <property type="term" value="P:negative regulation of cell population proliferation"/>
    <property type="evidence" value="ECO:0007669"/>
    <property type="project" value="Ensembl"/>
</dbReference>
<reference evidence="1" key="3">
    <citation type="submission" date="2025-09" db="UniProtKB">
        <authorList>
            <consortium name="Ensembl"/>
        </authorList>
    </citation>
    <scope>IDENTIFICATION</scope>
    <source>
        <strain evidence="1">Isolate ISIS603380</strain>
    </source>
</reference>
<dbReference type="GO" id="GO:0004767">
    <property type="term" value="F:sphingomyelin phosphodiesterase activity"/>
    <property type="evidence" value="ECO:0007669"/>
    <property type="project" value="Ensembl"/>
</dbReference>
<sequence>PKGSRNKLLLVSFDGFRWNYDQDVDTPNLDAMACARVKACYMTPAFVTTTRPCHFTLVTGRYIKNHRVVHDMFYSTTSKVKLPYHTTLGIQGWQDNGSLPIWITAQRQSRKIGHSGWEGLKTGLPQRKCHLPRHVSDPEQEWRANIDTVMRWFTEDGLDLVTLYFWEHDSTGHKFGPESAERKDVVGQVDRTTGYLHERNQQSGLASSLNLIYHGMTTINKTASDLVELHKFPNFTFKDIEFELLNYGTNGMLLPKDEQLDKVYGVLRDMHPKLHVYKELFPKSFHYANNPQIMPLLMYSDPGYIIHRTQHFQPERTNTQFNNGEHGFDNGAPDMKTIFQAAGPRFRTSLEVEPREESVHVYELMCKLLGIVPEANGGSLSSLVHLLHPDEGSTPSPPATP</sequence>
<dbReference type="SUPFAM" id="SSF53649">
    <property type="entry name" value="Alkaline phosphatase-like"/>
    <property type="match status" value="1"/>
</dbReference>
<dbReference type="FunCoup" id="G3UMM2">
    <property type="interactions" value="5"/>
</dbReference>
<dbReference type="Proteomes" id="UP000007646">
    <property type="component" value="Unassembled WGS sequence"/>
</dbReference>
<dbReference type="GeneTree" id="ENSGT00940000159339"/>
<gene>
    <name evidence="1" type="primary">ENPP7</name>
</gene>
<dbReference type="AlphaFoldDB" id="G3UMM2"/>